<evidence type="ECO:0000313" key="2">
    <source>
        <dbReference type="Proteomes" id="UP000319852"/>
    </source>
</evidence>
<organism evidence="1 2">
    <name type="scientific">Adhaeretor mobilis</name>
    <dbReference type="NCBI Taxonomy" id="1930276"/>
    <lineage>
        <taxon>Bacteria</taxon>
        <taxon>Pseudomonadati</taxon>
        <taxon>Planctomycetota</taxon>
        <taxon>Planctomycetia</taxon>
        <taxon>Pirellulales</taxon>
        <taxon>Lacipirellulaceae</taxon>
        <taxon>Adhaeretor</taxon>
    </lineage>
</organism>
<dbReference type="EMBL" id="CP036263">
    <property type="protein sequence ID" value="QDS98036.1"/>
    <property type="molecule type" value="Genomic_DNA"/>
</dbReference>
<name>A0A517MT24_9BACT</name>
<protein>
    <recommendedName>
        <fullName evidence="3">DUF899 domain-containing protein</fullName>
    </recommendedName>
</protein>
<reference evidence="1 2" key="1">
    <citation type="submission" date="2019-02" db="EMBL/GenBank/DDBJ databases">
        <title>Deep-cultivation of Planctomycetes and their phenomic and genomic characterization uncovers novel biology.</title>
        <authorList>
            <person name="Wiegand S."/>
            <person name="Jogler M."/>
            <person name="Boedeker C."/>
            <person name="Pinto D."/>
            <person name="Vollmers J."/>
            <person name="Rivas-Marin E."/>
            <person name="Kohn T."/>
            <person name="Peeters S.H."/>
            <person name="Heuer A."/>
            <person name="Rast P."/>
            <person name="Oberbeckmann S."/>
            <person name="Bunk B."/>
            <person name="Jeske O."/>
            <person name="Meyerdierks A."/>
            <person name="Storesund J.E."/>
            <person name="Kallscheuer N."/>
            <person name="Luecker S."/>
            <person name="Lage O.M."/>
            <person name="Pohl T."/>
            <person name="Merkel B.J."/>
            <person name="Hornburger P."/>
            <person name="Mueller R.-W."/>
            <person name="Bruemmer F."/>
            <person name="Labrenz M."/>
            <person name="Spormann A.M."/>
            <person name="Op den Camp H."/>
            <person name="Overmann J."/>
            <person name="Amann R."/>
            <person name="Jetten M.S.M."/>
            <person name="Mascher T."/>
            <person name="Medema M.H."/>
            <person name="Devos D.P."/>
            <person name="Kaster A.-K."/>
            <person name="Ovreas L."/>
            <person name="Rohde M."/>
            <person name="Galperin M.Y."/>
            <person name="Jogler C."/>
        </authorList>
    </citation>
    <scope>NUCLEOTIDE SEQUENCE [LARGE SCALE GENOMIC DNA]</scope>
    <source>
        <strain evidence="1 2">HG15A2</strain>
    </source>
</reference>
<dbReference type="RefSeq" id="WP_145058897.1">
    <property type="nucleotide sequence ID" value="NZ_CP036263.1"/>
</dbReference>
<accession>A0A517MT24</accession>
<gene>
    <name evidence="1" type="ORF">HG15A2_13060</name>
</gene>
<dbReference type="Gene3D" id="3.40.30.10">
    <property type="entry name" value="Glutaredoxin"/>
    <property type="match status" value="1"/>
</dbReference>
<dbReference type="Proteomes" id="UP000319852">
    <property type="component" value="Chromosome"/>
</dbReference>
<evidence type="ECO:0000313" key="1">
    <source>
        <dbReference type="EMBL" id="QDS98036.1"/>
    </source>
</evidence>
<dbReference type="Pfam" id="PF05988">
    <property type="entry name" value="DUF899"/>
    <property type="match status" value="1"/>
</dbReference>
<dbReference type="KEGG" id="amob:HG15A2_13060"/>
<dbReference type="AlphaFoldDB" id="A0A517MT24"/>
<evidence type="ECO:0008006" key="3">
    <source>
        <dbReference type="Google" id="ProtNLM"/>
    </source>
</evidence>
<proteinExistence type="predicted"/>
<dbReference type="OrthoDB" id="9807535at2"/>
<sequence length="228" mass="26162">MSDLRFPNETQEYRDARDALLEEEKSLIEKVKAVAAKRRELPRGGKLKEDYVFEGADDDKLGQEVKFSQLFGNKSTLLLYSYMFGKNWDNPCPSCTSLIDGFDRATISVSQDAALVVVAKAPAQQINDWAKQRGWSNIELISSESNSYLVDYKCQSGETDDTLQPVMHVFTKQDDGIYHFWGTELSHNHMDTVWPYWNLMDMTPEGRPDVITAPQNFRSEFLELHYLS</sequence>
<dbReference type="InterPro" id="IPR010296">
    <property type="entry name" value="DUF899_thioredox"/>
</dbReference>
<keyword evidence="2" id="KW-1185">Reference proteome</keyword>